<accession>A0A2X3EBD1</accession>
<keyword evidence="7" id="KW-0346">Stress response</keyword>
<keyword evidence="3" id="KW-0540">Nuclease</keyword>
<evidence type="ECO:0000256" key="6">
    <source>
        <dbReference type="ARBA" id="ARBA00022884"/>
    </source>
</evidence>
<gene>
    <name evidence="8" type="ORF">NCTC12993_05510</name>
</gene>
<dbReference type="GO" id="GO:0016787">
    <property type="term" value="F:hydrolase activity"/>
    <property type="evidence" value="ECO:0007669"/>
    <property type="project" value="UniProtKB-KW"/>
</dbReference>
<dbReference type="GO" id="GO:0003729">
    <property type="term" value="F:mRNA binding"/>
    <property type="evidence" value="ECO:0007669"/>
    <property type="project" value="InterPro"/>
</dbReference>
<evidence type="ECO:0000256" key="4">
    <source>
        <dbReference type="ARBA" id="ARBA00022759"/>
    </source>
</evidence>
<keyword evidence="9" id="KW-1185">Reference proteome</keyword>
<dbReference type="GO" id="GO:0004519">
    <property type="term" value="F:endonuclease activity"/>
    <property type="evidence" value="ECO:0007669"/>
    <property type="project" value="UniProtKB-KW"/>
</dbReference>
<evidence type="ECO:0000313" key="8">
    <source>
        <dbReference type="EMBL" id="VFS76955.1"/>
    </source>
</evidence>
<dbReference type="Pfam" id="PF07927">
    <property type="entry name" value="HicA_toxin"/>
    <property type="match status" value="1"/>
</dbReference>
<evidence type="ECO:0000256" key="7">
    <source>
        <dbReference type="ARBA" id="ARBA00023016"/>
    </source>
</evidence>
<evidence type="ECO:0000256" key="5">
    <source>
        <dbReference type="ARBA" id="ARBA00022801"/>
    </source>
</evidence>
<comment type="similarity">
    <text evidence="1">Belongs to the HicA mRNA interferase family.</text>
</comment>
<dbReference type="Proteomes" id="UP000401081">
    <property type="component" value="Unassembled WGS sequence"/>
</dbReference>
<proteinExistence type="inferred from homology"/>
<protein>
    <submittedName>
        <fullName evidence="8">YcfA-like protein</fullName>
    </submittedName>
</protein>
<organism evidence="8 9">
    <name type="scientific">Kluyvera cryocrescens</name>
    <name type="common">Kluyvera citrophila</name>
    <dbReference type="NCBI Taxonomy" id="580"/>
    <lineage>
        <taxon>Bacteria</taxon>
        <taxon>Pseudomonadati</taxon>
        <taxon>Pseudomonadota</taxon>
        <taxon>Gammaproteobacteria</taxon>
        <taxon>Enterobacterales</taxon>
        <taxon>Enterobacteriaceae</taxon>
        <taxon>Kluyvera</taxon>
    </lineage>
</organism>
<reference evidence="8 9" key="1">
    <citation type="submission" date="2019-03" db="EMBL/GenBank/DDBJ databases">
        <authorList>
            <consortium name="Pathogen Informatics"/>
        </authorList>
    </citation>
    <scope>NUCLEOTIDE SEQUENCE [LARGE SCALE GENOMIC DNA]</scope>
    <source>
        <strain evidence="8 9">NCTC12993</strain>
    </source>
</reference>
<keyword evidence="2" id="KW-1277">Toxin-antitoxin system</keyword>
<name>A0A2X3EBD1_KLUCR</name>
<evidence type="ECO:0000256" key="1">
    <source>
        <dbReference type="ARBA" id="ARBA00006620"/>
    </source>
</evidence>
<dbReference type="Gene3D" id="3.30.920.30">
    <property type="entry name" value="Hypothetical protein"/>
    <property type="match status" value="1"/>
</dbReference>
<dbReference type="EMBL" id="CAADJD010000023">
    <property type="protein sequence ID" value="VFS76955.1"/>
    <property type="molecule type" value="Genomic_DNA"/>
</dbReference>
<dbReference type="InterPro" id="IPR012933">
    <property type="entry name" value="HicA_mRNA_interferase"/>
</dbReference>
<evidence type="ECO:0000313" key="9">
    <source>
        <dbReference type="Proteomes" id="UP000401081"/>
    </source>
</evidence>
<keyword evidence="4" id="KW-0255">Endonuclease</keyword>
<sequence>MCLLPNYNSTNSVSLYCGVSGVIIFLLEGRVGMDSRTLIAEIKADGWRLIRVNGSHHHFTHPTKPGLVTIPHPKKELPIGTVKSIRKQAGI</sequence>
<evidence type="ECO:0000256" key="2">
    <source>
        <dbReference type="ARBA" id="ARBA00022649"/>
    </source>
</evidence>
<dbReference type="AlphaFoldDB" id="A0A2X3EBD1"/>
<dbReference type="SUPFAM" id="SSF54786">
    <property type="entry name" value="YcfA/nrd intein domain"/>
    <property type="match status" value="1"/>
</dbReference>
<keyword evidence="5" id="KW-0378">Hydrolase</keyword>
<keyword evidence="6" id="KW-0694">RNA-binding</keyword>
<evidence type="ECO:0000256" key="3">
    <source>
        <dbReference type="ARBA" id="ARBA00022722"/>
    </source>
</evidence>
<dbReference type="InterPro" id="IPR038570">
    <property type="entry name" value="HicA_sf"/>
</dbReference>